<comment type="caution">
    <text evidence="1">The sequence shown here is derived from an EMBL/GenBank/DDBJ whole genome shotgun (WGS) entry which is preliminary data.</text>
</comment>
<keyword evidence="2" id="KW-1185">Reference proteome</keyword>
<dbReference type="RefSeq" id="WP_380102120.1">
    <property type="nucleotide sequence ID" value="NZ_JBHRZG010000011.1"/>
</dbReference>
<dbReference type="Proteomes" id="UP001595803">
    <property type="component" value="Unassembled WGS sequence"/>
</dbReference>
<protein>
    <submittedName>
        <fullName evidence="1">Uncharacterized protein</fullName>
    </submittedName>
</protein>
<gene>
    <name evidence="1" type="ORF">ACFOSB_11600</name>
</gene>
<evidence type="ECO:0000313" key="1">
    <source>
        <dbReference type="EMBL" id="MFC3833502.1"/>
    </source>
</evidence>
<organism evidence="1 2">
    <name type="scientific">Deinococcus rufus</name>
    <dbReference type="NCBI Taxonomy" id="2136097"/>
    <lineage>
        <taxon>Bacteria</taxon>
        <taxon>Thermotogati</taxon>
        <taxon>Deinococcota</taxon>
        <taxon>Deinococci</taxon>
        <taxon>Deinococcales</taxon>
        <taxon>Deinococcaceae</taxon>
        <taxon>Deinococcus</taxon>
    </lineage>
</organism>
<dbReference type="EMBL" id="JBHRZG010000011">
    <property type="protein sequence ID" value="MFC3833502.1"/>
    <property type="molecule type" value="Genomic_DNA"/>
</dbReference>
<evidence type="ECO:0000313" key="2">
    <source>
        <dbReference type="Proteomes" id="UP001595803"/>
    </source>
</evidence>
<sequence>MAELTPEAQALRRQAQREIRQNAGVMFRHRGTFTRGPHEWPVRFSVRDPDKVNRTAAAAAEASAQQFEVAYRDIRLLQVHPDDQRPVKGAQIAWDGGTLELLAWSQESDFSGLKTGTCVLRR</sequence>
<proteinExistence type="predicted"/>
<name>A0ABV7Z7V4_9DEIO</name>
<reference evidence="2" key="1">
    <citation type="journal article" date="2019" name="Int. J. Syst. Evol. Microbiol.">
        <title>The Global Catalogue of Microorganisms (GCM) 10K type strain sequencing project: providing services to taxonomists for standard genome sequencing and annotation.</title>
        <authorList>
            <consortium name="The Broad Institute Genomics Platform"/>
            <consortium name="The Broad Institute Genome Sequencing Center for Infectious Disease"/>
            <person name="Wu L."/>
            <person name="Ma J."/>
        </authorList>
    </citation>
    <scope>NUCLEOTIDE SEQUENCE [LARGE SCALE GENOMIC DNA]</scope>
    <source>
        <strain evidence="2">CCTCC AB 2017081</strain>
    </source>
</reference>
<accession>A0ABV7Z7V4</accession>